<name>A0ABV5B2M5_9BACL</name>
<dbReference type="Pfam" id="PF12760">
    <property type="entry name" value="Zn_ribbon_IS1595"/>
    <property type="match status" value="1"/>
</dbReference>
<feature type="domain" description="Transposase zinc-ribbon" evidence="1">
    <location>
        <begin position="18"/>
        <end position="48"/>
    </location>
</feature>
<evidence type="ECO:0000313" key="2">
    <source>
        <dbReference type="EMBL" id="MFB5679933.1"/>
    </source>
</evidence>
<reference evidence="2 3" key="1">
    <citation type="submission" date="2024-09" db="EMBL/GenBank/DDBJ databases">
        <authorList>
            <person name="Ruan L."/>
        </authorList>
    </citation>
    <scope>NUCLEOTIDE SEQUENCE [LARGE SCALE GENOMIC DNA]</scope>
    <source>
        <strain evidence="2 3">D33</strain>
    </source>
</reference>
<sequence length="49" mass="5783">MEVQAETELQSFSCRYHNEQDCMEALIMMKWPNGFVCPRCAHTRCSRLT</sequence>
<accession>A0ABV5B2M5</accession>
<organism evidence="2 3">
    <name type="scientific">Paenibacillus terreus</name>
    <dbReference type="NCBI Taxonomy" id="1387834"/>
    <lineage>
        <taxon>Bacteria</taxon>
        <taxon>Bacillati</taxon>
        <taxon>Bacillota</taxon>
        <taxon>Bacilli</taxon>
        <taxon>Bacillales</taxon>
        <taxon>Paenibacillaceae</taxon>
        <taxon>Paenibacillus</taxon>
    </lineage>
</organism>
<feature type="non-terminal residue" evidence="2">
    <location>
        <position position="49"/>
    </location>
</feature>
<proteinExistence type="predicted"/>
<dbReference type="InterPro" id="IPR024442">
    <property type="entry name" value="Transposase_Zn_ribbon"/>
</dbReference>
<keyword evidence="3" id="KW-1185">Reference proteome</keyword>
<dbReference type="RefSeq" id="WP_375523768.1">
    <property type="nucleotide sequence ID" value="NZ_JBHILM010000002.1"/>
</dbReference>
<gene>
    <name evidence="2" type="ORF">ACE3NQ_03235</name>
</gene>
<dbReference type="EMBL" id="JBHILM010000002">
    <property type="protein sequence ID" value="MFB5679933.1"/>
    <property type="molecule type" value="Genomic_DNA"/>
</dbReference>
<dbReference type="Proteomes" id="UP001580407">
    <property type="component" value="Unassembled WGS sequence"/>
</dbReference>
<evidence type="ECO:0000313" key="3">
    <source>
        <dbReference type="Proteomes" id="UP001580407"/>
    </source>
</evidence>
<comment type="caution">
    <text evidence="2">The sequence shown here is derived from an EMBL/GenBank/DDBJ whole genome shotgun (WGS) entry which is preliminary data.</text>
</comment>
<protein>
    <submittedName>
        <fullName evidence="2">Transposase</fullName>
    </submittedName>
</protein>
<evidence type="ECO:0000259" key="1">
    <source>
        <dbReference type="Pfam" id="PF12760"/>
    </source>
</evidence>